<comment type="caution">
    <text evidence="1">The sequence shown here is derived from an EMBL/GenBank/DDBJ whole genome shotgun (WGS) entry which is preliminary data.</text>
</comment>
<proteinExistence type="predicted"/>
<sequence length="147" mass="17312">MKIKLAVIIGFTFLIIGCKKTDNEEHDSVKSIELLYISPYHLYPYRIGCMKTFVREDDESMFFYKNITSGNFIEQFDTIYSQLKALENTNYDFDARIQMLVHKQHTTDTVCMSRNTHIVINGVQRKNNPDFFKLIDILIAQDLKDRE</sequence>
<dbReference type="Proteomes" id="UP000433945">
    <property type="component" value="Unassembled WGS sequence"/>
</dbReference>
<gene>
    <name evidence="1" type="ORF">GN157_12420</name>
</gene>
<keyword evidence="2" id="KW-1185">Reference proteome</keyword>
<accession>A0A6N8HFL1</accession>
<dbReference type="PROSITE" id="PS51257">
    <property type="entry name" value="PROKAR_LIPOPROTEIN"/>
    <property type="match status" value="1"/>
</dbReference>
<organism evidence="1 2">
    <name type="scientific">Flavobacterium rakeshii</name>
    <dbReference type="NCBI Taxonomy" id="1038845"/>
    <lineage>
        <taxon>Bacteria</taxon>
        <taxon>Pseudomonadati</taxon>
        <taxon>Bacteroidota</taxon>
        <taxon>Flavobacteriia</taxon>
        <taxon>Flavobacteriales</taxon>
        <taxon>Flavobacteriaceae</taxon>
        <taxon>Flavobacterium</taxon>
    </lineage>
</organism>
<evidence type="ECO:0000313" key="1">
    <source>
        <dbReference type="EMBL" id="MUV04515.1"/>
    </source>
</evidence>
<dbReference type="EMBL" id="WOWP01000049">
    <property type="protein sequence ID" value="MUV04515.1"/>
    <property type="molecule type" value="Genomic_DNA"/>
</dbReference>
<reference evidence="1 2" key="1">
    <citation type="submission" date="2019-12" db="EMBL/GenBank/DDBJ databases">
        <authorList>
            <person name="Sun J.-Q."/>
        </authorList>
    </citation>
    <scope>NUCLEOTIDE SEQUENCE [LARGE SCALE GENOMIC DNA]</scope>
    <source>
        <strain evidence="1 2">JCM 17928</strain>
    </source>
</reference>
<protein>
    <submittedName>
        <fullName evidence="1">Uncharacterized protein</fullName>
    </submittedName>
</protein>
<evidence type="ECO:0000313" key="2">
    <source>
        <dbReference type="Proteomes" id="UP000433945"/>
    </source>
</evidence>
<dbReference type="RefSeq" id="WP_157483715.1">
    <property type="nucleotide sequence ID" value="NZ_JAZDQD010000018.1"/>
</dbReference>
<name>A0A6N8HFL1_9FLAO</name>
<dbReference type="AlphaFoldDB" id="A0A6N8HFL1"/>